<dbReference type="OrthoDB" id="7339216at2759"/>
<reference evidence="1" key="1">
    <citation type="submission" date="2022-03" db="EMBL/GenBank/DDBJ databases">
        <authorList>
            <person name="Lindestad O."/>
        </authorList>
    </citation>
    <scope>NUCLEOTIDE SEQUENCE</scope>
</reference>
<gene>
    <name evidence="1" type="primary">jg26380</name>
    <name evidence="1" type="ORF">PAEG_LOCUS6653</name>
</gene>
<proteinExistence type="predicted"/>
<organism evidence="1 2">
    <name type="scientific">Pararge aegeria aegeria</name>
    <dbReference type="NCBI Taxonomy" id="348720"/>
    <lineage>
        <taxon>Eukaryota</taxon>
        <taxon>Metazoa</taxon>
        <taxon>Ecdysozoa</taxon>
        <taxon>Arthropoda</taxon>
        <taxon>Hexapoda</taxon>
        <taxon>Insecta</taxon>
        <taxon>Pterygota</taxon>
        <taxon>Neoptera</taxon>
        <taxon>Endopterygota</taxon>
        <taxon>Lepidoptera</taxon>
        <taxon>Glossata</taxon>
        <taxon>Ditrysia</taxon>
        <taxon>Papilionoidea</taxon>
        <taxon>Nymphalidae</taxon>
        <taxon>Satyrinae</taxon>
        <taxon>Satyrini</taxon>
        <taxon>Parargina</taxon>
        <taxon>Pararge</taxon>
    </lineage>
</organism>
<accession>A0A8S4QX26</accession>
<name>A0A8S4QX26_9NEOP</name>
<dbReference type="AlphaFoldDB" id="A0A8S4QX26"/>
<comment type="caution">
    <text evidence="1">The sequence shown here is derived from an EMBL/GenBank/DDBJ whole genome shotgun (WGS) entry which is preliminary data.</text>
</comment>
<protein>
    <submittedName>
        <fullName evidence="1">Jg26380 protein</fullName>
    </submittedName>
</protein>
<dbReference type="EMBL" id="CAKXAJ010020239">
    <property type="protein sequence ID" value="CAH2220891.1"/>
    <property type="molecule type" value="Genomic_DNA"/>
</dbReference>
<evidence type="ECO:0000313" key="2">
    <source>
        <dbReference type="Proteomes" id="UP000838756"/>
    </source>
</evidence>
<dbReference type="Proteomes" id="UP000838756">
    <property type="component" value="Unassembled WGS sequence"/>
</dbReference>
<keyword evidence="2" id="KW-1185">Reference proteome</keyword>
<sequence length="135" mass="14981">MHYDLRLPLDINIDALIGKSLHPGQSLNNFTMKAVLFACVLAIAGVSAMPQDTVPAQGRFVDLWVRDVVDRYRARIGKYDPLAIEKHEFDTTVVPGKVEDNAPDFVCWEALVGASSYPNHKDVLLSDLVIRCDDA</sequence>
<evidence type="ECO:0000313" key="1">
    <source>
        <dbReference type="EMBL" id="CAH2220891.1"/>
    </source>
</evidence>